<keyword evidence="2" id="KW-0723">Serine/threonine-protein kinase</keyword>
<dbReference type="SMART" id="SM00220">
    <property type="entry name" value="S_TKc"/>
    <property type="match status" value="1"/>
</dbReference>
<evidence type="ECO:0000256" key="3">
    <source>
        <dbReference type="ARBA" id="ARBA00022679"/>
    </source>
</evidence>
<evidence type="ECO:0000256" key="9">
    <source>
        <dbReference type="SAM" id="Coils"/>
    </source>
</evidence>
<dbReference type="Proteomes" id="UP000692954">
    <property type="component" value="Unassembled WGS sequence"/>
</dbReference>
<accession>A0A8S1L936</accession>
<evidence type="ECO:0000313" key="12">
    <source>
        <dbReference type="Proteomes" id="UP000692954"/>
    </source>
</evidence>
<evidence type="ECO:0000256" key="1">
    <source>
        <dbReference type="ARBA" id="ARBA00012513"/>
    </source>
</evidence>
<feature type="coiled-coil region" evidence="9">
    <location>
        <begin position="249"/>
        <end position="276"/>
    </location>
</feature>
<sequence length="349" mass="41334">MLVRCQYCLKTVIQSQRNRLPITKLLDFYQFSENFRKLTGMATVIQEIEKKDNDKLEIKIPLLNLLMRISSESKNYSDLKLYGIVEIFLQNLDNQEYMIVTTVINIFGQLTLDDELTSKIIQKGLQKIINLVFMCHPHRVKQLKFIDINQKDYPKAILDFSKAYSEKVDVWDLGCILYEVLQQNPAFQSANPLMLERKIVQLEYESINQGIYKNELMNIVELCLQKEEDKRPSVNELLEMISLKVIVLMEYIKQEKDDLKSELQDLRSIINDQQYEIKKEQQLVWNIFQKLLQLSHQDYKTIDAKNQYIIEQFRRKISKSDNEINIQAELNKLTSLSKEQISYLPKINY</sequence>
<evidence type="ECO:0000259" key="10">
    <source>
        <dbReference type="PROSITE" id="PS50011"/>
    </source>
</evidence>
<protein>
    <recommendedName>
        <fullName evidence="1">non-specific serine/threonine protein kinase</fullName>
        <ecNumber evidence="1">2.7.11.1</ecNumber>
    </recommendedName>
</protein>
<evidence type="ECO:0000256" key="4">
    <source>
        <dbReference type="ARBA" id="ARBA00022741"/>
    </source>
</evidence>
<dbReference type="InterPro" id="IPR000719">
    <property type="entry name" value="Prot_kinase_dom"/>
</dbReference>
<evidence type="ECO:0000256" key="8">
    <source>
        <dbReference type="ARBA" id="ARBA00048679"/>
    </source>
</evidence>
<dbReference type="GO" id="GO:0004674">
    <property type="term" value="F:protein serine/threonine kinase activity"/>
    <property type="evidence" value="ECO:0007669"/>
    <property type="project" value="UniProtKB-KW"/>
</dbReference>
<comment type="caution">
    <text evidence="11">The sequence shown here is derived from an EMBL/GenBank/DDBJ whole genome shotgun (WGS) entry which is preliminary data.</text>
</comment>
<keyword evidence="4" id="KW-0547">Nucleotide-binding</keyword>
<proteinExistence type="predicted"/>
<dbReference type="AlphaFoldDB" id="A0A8S1L936"/>
<dbReference type="EC" id="2.7.11.1" evidence="1"/>
<gene>
    <name evidence="11" type="ORF">PSON_ATCC_30995.1.T0130147</name>
</gene>
<dbReference type="PROSITE" id="PS50011">
    <property type="entry name" value="PROTEIN_KINASE_DOM"/>
    <property type="match status" value="1"/>
</dbReference>
<dbReference type="Pfam" id="PF00069">
    <property type="entry name" value="Pkinase"/>
    <property type="match status" value="1"/>
</dbReference>
<evidence type="ECO:0000313" key="11">
    <source>
        <dbReference type="EMBL" id="CAD8059284.1"/>
    </source>
</evidence>
<keyword evidence="3" id="KW-0808">Transferase</keyword>
<dbReference type="PANTHER" id="PTHR44899">
    <property type="entry name" value="CAMK FAMILY PROTEIN KINASE"/>
    <property type="match status" value="1"/>
</dbReference>
<dbReference type="InterPro" id="IPR051131">
    <property type="entry name" value="NEK_Ser/Thr_kinase_NIMA"/>
</dbReference>
<comment type="catalytic activity">
    <reaction evidence="8">
        <text>L-seryl-[protein] + ATP = O-phospho-L-seryl-[protein] + ADP + H(+)</text>
        <dbReference type="Rhea" id="RHEA:17989"/>
        <dbReference type="Rhea" id="RHEA-COMP:9863"/>
        <dbReference type="Rhea" id="RHEA-COMP:11604"/>
        <dbReference type="ChEBI" id="CHEBI:15378"/>
        <dbReference type="ChEBI" id="CHEBI:29999"/>
        <dbReference type="ChEBI" id="CHEBI:30616"/>
        <dbReference type="ChEBI" id="CHEBI:83421"/>
        <dbReference type="ChEBI" id="CHEBI:456216"/>
        <dbReference type="EC" id="2.7.11.1"/>
    </reaction>
</comment>
<name>A0A8S1L936_9CILI</name>
<comment type="catalytic activity">
    <reaction evidence="7">
        <text>L-threonyl-[protein] + ATP = O-phospho-L-threonyl-[protein] + ADP + H(+)</text>
        <dbReference type="Rhea" id="RHEA:46608"/>
        <dbReference type="Rhea" id="RHEA-COMP:11060"/>
        <dbReference type="Rhea" id="RHEA-COMP:11605"/>
        <dbReference type="ChEBI" id="CHEBI:15378"/>
        <dbReference type="ChEBI" id="CHEBI:30013"/>
        <dbReference type="ChEBI" id="CHEBI:30616"/>
        <dbReference type="ChEBI" id="CHEBI:61977"/>
        <dbReference type="ChEBI" id="CHEBI:456216"/>
        <dbReference type="EC" id="2.7.11.1"/>
    </reaction>
</comment>
<evidence type="ECO:0000256" key="7">
    <source>
        <dbReference type="ARBA" id="ARBA00047899"/>
    </source>
</evidence>
<keyword evidence="12" id="KW-1185">Reference proteome</keyword>
<reference evidence="11" key="1">
    <citation type="submission" date="2021-01" db="EMBL/GenBank/DDBJ databases">
        <authorList>
            <consortium name="Genoscope - CEA"/>
            <person name="William W."/>
        </authorList>
    </citation>
    <scope>NUCLEOTIDE SEQUENCE</scope>
</reference>
<evidence type="ECO:0000256" key="2">
    <source>
        <dbReference type="ARBA" id="ARBA00022527"/>
    </source>
</evidence>
<dbReference type="PANTHER" id="PTHR44899:SF3">
    <property type="entry name" value="SERINE_THREONINE-PROTEIN KINASE NEK1"/>
    <property type="match status" value="1"/>
</dbReference>
<dbReference type="GO" id="GO:0005524">
    <property type="term" value="F:ATP binding"/>
    <property type="evidence" value="ECO:0007669"/>
    <property type="project" value="UniProtKB-KW"/>
</dbReference>
<keyword evidence="9" id="KW-0175">Coiled coil</keyword>
<dbReference type="EMBL" id="CAJJDN010000013">
    <property type="protein sequence ID" value="CAD8059284.1"/>
    <property type="molecule type" value="Genomic_DNA"/>
</dbReference>
<feature type="domain" description="Protein kinase" evidence="10">
    <location>
        <begin position="1"/>
        <end position="252"/>
    </location>
</feature>
<evidence type="ECO:0000256" key="5">
    <source>
        <dbReference type="ARBA" id="ARBA00022777"/>
    </source>
</evidence>
<organism evidence="11 12">
    <name type="scientific">Paramecium sonneborni</name>
    <dbReference type="NCBI Taxonomy" id="65129"/>
    <lineage>
        <taxon>Eukaryota</taxon>
        <taxon>Sar</taxon>
        <taxon>Alveolata</taxon>
        <taxon>Ciliophora</taxon>
        <taxon>Intramacronucleata</taxon>
        <taxon>Oligohymenophorea</taxon>
        <taxon>Peniculida</taxon>
        <taxon>Parameciidae</taxon>
        <taxon>Paramecium</taxon>
    </lineage>
</organism>
<keyword evidence="5" id="KW-0418">Kinase</keyword>
<dbReference type="OrthoDB" id="248923at2759"/>
<evidence type="ECO:0000256" key="6">
    <source>
        <dbReference type="ARBA" id="ARBA00022840"/>
    </source>
</evidence>
<keyword evidence="6" id="KW-0067">ATP-binding</keyword>